<organism evidence="2 3">
    <name type="scientific">Paractinoplanes toevensis</name>
    <dbReference type="NCBI Taxonomy" id="571911"/>
    <lineage>
        <taxon>Bacteria</taxon>
        <taxon>Bacillati</taxon>
        <taxon>Actinomycetota</taxon>
        <taxon>Actinomycetes</taxon>
        <taxon>Micromonosporales</taxon>
        <taxon>Micromonosporaceae</taxon>
        <taxon>Paractinoplanes</taxon>
    </lineage>
</organism>
<dbReference type="RefSeq" id="WP_213009953.1">
    <property type="nucleotide sequence ID" value="NZ_BOQN01000076.1"/>
</dbReference>
<reference evidence="2 3" key="1">
    <citation type="submission" date="2021-03" db="EMBL/GenBank/DDBJ databases">
        <title>Whole genome shotgun sequence of Actinoplanes toevensis NBRC 105298.</title>
        <authorList>
            <person name="Komaki H."/>
            <person name="Tamura T."/>
        </authorList>
    </citation>
    <scope>NUCLEOTIDE SEQUENCE [LARGE SCALE GENOMIC DNA]</scope>
    <source>
        <strain evidence="2 3">NBRC 105298</strain>
    </source>
</reference>
<comment type="caution">
    <text evidence="2">The sequence shown here is derived from an EMBL/GenBank/DDBJ whole genome shotgun (WGS) entry which is preliminary data.</text>
</comment>
<dbReference type="AlphaFoldDB" id="A0A919THR8"/>
<evidence type="ECO:0000313" key="2">
    <source>
        <dbReference type="EMBL" id="GIM94166.1"/>
    </source>
</evidence>
<feature type="transmembrane region" description="Helical" evidence="1">
    <location>
        <begin position="7"/>
        <end position="27"/>
    </location>
</feature>
<dbReference type="Proteomes" id="UP000677082">
    <property type="component" value="Unassembled WGS sequence"/>
</dbReference>
<keyword evidence="1" id="KW-1133">Transmembrane helix</keyword>
<keyword evidence="3" id="KW-1185">Reference proteome</keyword>
<proteinExistence type="predicted"/>
<protein>
    <submittedName>
        <fullName evidence="2">Uncharacterized protein</fullName>
    </submittedName>
</protein>
<dbReference type="EMBL" id="BOQN01000076">
    <property type="protein sequence ID" value="GIM94166.1"/>
    <property type="molecule type" value="Genomic_DNA"/>
</dbReference>
<evidence type="ECO:0000256" key="1">
    <source>
        <dbReference type="SAM" id="Phobius"/>
    </source>
</evidence>
<feature type="transmembrane region" description="Helical" evidence="1">
    <location>
        <begin position="63"/>
        <end position="96"/>
    </location>
</feature>
<keyword evidence="1" id="KW-0472">Membrane</keyword>
<accession>A0A919THR8</accession>
<sequence>MTSGKRLAVAAAVITLIMIAVYLGLISRQGNEPALWFVAGLAVAAVLAGYGAIGAARARRPALLAAGALLLVLGLLGILSIGLPIIAAGVLAIVAAGRSGIPA</sequence>
<feature type="transmembrane region" description="Helical" evidence="1">
    <location>
        <begin position="33"/>
        <end position="56"/>
    </location>
</feature>
<keyword evidence="1" id="KW-0812">Transmembrane</keyword>
<evidence type="ECO:0000313" key="3">
    <source>
        <dbReference type="Proteomes" id="UP000677082"/>
    </source>
</evidence>
<gene>
    <name evidence="2" type="ORF">Ato02nite_059590</name>
</gene>
<name>A0A919THR8_9ACTN</name>